<evidence type="ECO:0000313" key="2">
    <source>
        <dbReference type="EMBL" id="RIA88945.1"/>
    </source>
</evidence>
<accession>A0A397SY85</accession>
<organism evidence="2 3">
    <name type="scientific">Glomus cerebriforme</name>
    <dbReference type="NCBI Taxonomy" id="658196"/>
    <lineage>
        <taxon>Eukaryota</taxon>
        <taxon>Fungi</taxon>
        <taxon>Fungi incertae sedis</taxon>
        <taxon>Mucoromycota</taxon>
        <taxon>Glomeromycotina</taxon>
        <taxon>Glomeromycetes</taxon>
        <taxon>Glomerales</taxon>
        <taxon>Glomeraceae</taxon>
        <taxon>Glomus</taxon>
    </lineage>
</organism>
<comment type="caution">
    <text evidence="2">The sequence shown here is derived from an EMBL/GenBank/DDBJ whole genome shotgun (WGS) entry which is preliminary data.</text>
</comment>
<dbReference type="Proteomes" id="UP000265703">
    <property type="component" value="Unassembled WGS sequence"/>
</dbReference>
<reference evidence="2 3" key="1">
    <citation type="submission" date="2018-06" db="EMBL/GenBank/DDBJ databases">
        <title>Comparative genomics reveals the genomic features of Rhizophagus irregularis, R. cerebriforme, R. diaphanum and Gigaspora rosea, and their symbiotic lifestyle signature.</title>
        <authorList>
            <person name="Morin E."/>
            <person name="San Clemente H."/>
            <person name="Chen E.C.H."/>
            <person name="De La Providencia I."/>
            <person name="Hainaut M."/>
            <person name="Kuo A."/>
            <person name="Kohler A."/>
            <person name="Murat C."/>
            <person name="Tang N."/>
            <person name="Roy S."/>
            <person name="Loubradou J."/>
            <person name="Henrissat B."/>
            <person name="Grigoriev I.V."/>
            <person name="Corradi N."/>
            <person name="Roux C."/>
            <person name="Martin F.M."/>
        </authorList>
    </citation>
    <scope>NUCLEOTIDE SEQUENCE [LARGE SCALE GENOMIC DNA]</scope>
    <source>
        <strain evidence="2 3">DAOM 227022</strain>
    </source>
</reference>
<evidence type="ECO:0000259" key="1">
    <source>
        <dbReference type="Pfam" id="PF24209"/>
    </source>
</evidence>
<dbReference type="InterPro" id="IPR036537">
    <property type="entry name" value="Adaptor_Cbl_N_dom_sf"/>
</dbReference>
<dbReference type="Gene3D" id="1.20.930.20">
    <property type="entry name" value="Adaptor protein Cbl, N-terminal domain"/>
    <property type="match status" value="1"/>
</dbReference>
<dbReference type="OrthoDB" id="2383428at2759"/>
<feature type="domain" description="DUF7431" evidence="1">
    <location>
        <begin position="280"/>
        <end position="515"/>
    </location>
</feature>
<dbReference type="Pfam" id="PF24209">
    <property type="entry name" value="DUF7431"/>
    <property type="match status" value="1"/>
</dbReference>
<gene>
    <name evidence="2" type="ORF">C1645_739029</name>
</gene>
<proteinExistence type="predicted"/>
<dbReference type="AlphaFoldDB" id="A0A397SY85"/>
<keyword evidence="3" id="KW-1185">Reference proteome</keyword>
<protein>
    <recommendedName>
        <fullName evidence="1">DUF7431 domain-containing protein</fullName>
    </recommendedName>
</protein>
<name>A0A397SY85_9GLOM</name>
<sequence length="877" mass="101593">MDDTLLFSKKVPALNNKNDKIRFVEISREYEKDFKLMEIVEKIKNDVKTSYTLYLMKSSRPDWKFLNDLHELDFGCTMTSEGIERANKRAFKTENCQLTEIDIEKDITVEFNSKDDWIMKNNLFFIPDMNVQYFAELGKKYENKELESFENKFRVIEKASFKICNLKATEDFIEKVNEAIELGDPKKFKQITEEFGQFIPTEIIFGHHVQGVTADQTNDEKKLLDDYEHWDIIEFRNPISVFELIDDSLDNKLRKDVYSFFGKRILHTEIQGLVRDSEVETEIVDLPRTISKFISNKQADCSIFATVVGMKDYYHCQILTSPGNEPKLMIHCFKENSKDCELVIGWMVIGYDTNFKSIFSDCNTRLDDDTRFEILKKDYNPSEEKNNIGEFDLNSSTESPYYIGIPVIDKSNLVIGHYFSNNSEKLYTFAYSLKDKKQVELPKFSFNILEITNYNNSLMVFEKNMNNNIIDFDKHDEFKKLKNIPKFVSLYSNKNKNGQILLKQRFTKIKVKSLDKKLSDDDVLKCSFFIPFESNQLHLSYLNSNTGFFKLPKRSRSDTKEIPFSKFSSLLDDVEKISEEIVKSIQPMENNKEILEQFKRRALEAGKIVKHLKAYRYQYVHFFNHDNLILLKNLDENIKKIEMFVKRIGQFKEINQSRISRISNIKKLYDARKIRESFDNNLDKVQKSMGSSKEQTIHYNEDLIDNELPTIPTTPSAKIEISETDISNTGISSTHDNKNGGVATKITSNTAITVAAETTTTSPKTGGETTSIAIETEIDSEQEETSIGNESNEIVDGDKIILQDGKMVKTRTPTKRSKTFSNSEMDKNGIVTVTKTDIKTNENGNTNVTVTITKKKIPMENFLPQMLYLSRRKTLNP</sequence>
<dbReference type="EMBL" id="QKYT01000239">
    <property type="protein sequence ID" value="RIA88945.1"/>
    <property type="molecule type" value="Genomic_DNA"/>
</dbReference>
<dbReference type="InterPro" id="IPR055854">
    <property type="entry name" value="DUF7431"/>
</dbReference>
<evidence type="ECO:0000313" key="3">
    <source>
        <dbReference type="Proteomes" id="UP000265703"/>
    </source>
</evidence>
<dbReference type="GO" id="GO:0007166">
    <property type="term" value="P:cell surface receptor signaling pathway"/>
    <property type="evidence" value="ECO:0007669"/>
    <property type="project" value="InterPro"/>
</dbReference>